<gene>
    <name evidence="1" type="ORF">Mpt1_c10190</name>
</gene>
<evidence type="ECO:0000313" key="2">
    <source>
        <dbReference type="Proteomes" id="UP000030787"/>
    </source>
</evidence>
<proteinExistence type="predicted"/>
<accession>A0A0A7LH94</accession>
<dbReference type="KEGG" id="mear:Mpt1_c10190"/>
<sequence length="214" mass="24942">MTAVSVKKKADSCVCEMSRKDIKLPDGFSYFYYQCPRCSKVEYTPQEAQRLMDYARDHQFLFVSDWILAWLYVGDGAPVSGIIKLQKQIFVILYEFAQENDIPSENPGFRAYKFGPYTEAIDRNIASLMDIGLVESRGRTNSEQERFFLTEKGKASGKEALDKLTPEQMNKLKLLRADLQQFDSNGIMTYIYTRYPEFTDESIVFERTLHRRRK</sequence>
<dbReference type="HOGENOM" id="CLU_1286310_0_0_2"/>
<keyword evidence="2" id="KW-1185">Reference proteome</keyword>
<dbReference type="EMBL" id="CP010070">
    <property type="protein sequence ID" value="AIZ56891.1"/>
    <property type="molecule type" value="Genomic_DNA"/>
</dbReference>
<organism evidence="1 2">
    <name type="scientific">Candidatus Methanoplasma termitum</name>
    <dbReference type="NCBI Taxonomy" id="1577791"/>
    <lineage>
        <taxon>Archaea</taxon>
        <taxon>Methanobacteriati</taxon>
        <taxon>Thermoplasmatota</taxon>
        <taxon>Thermoplasmata</taxon>
        <taxon>Methanomassiliicoccales</taxon>
        <taxon>Methanomassiliicoccaceae</taxon>
        <taxon>Candidatus Methanoplasma</taxon>
    </lineage>
</organism>
<dbReference type="STRING" id="1577791.Mpt1_c10190"/>
<name>A0A0A7LH94_9ARCH</name>
<protein>
    <submittedName>
        <fullName evidence="1">Uncharacterized protein</fullName>
    </submittedName>
</protein>
<evidence type="ECO:0000313" key="1">
    <source>
        <dbReference type="EMBL" id="AIZ56891.1"/>
    </source>
</evidence>
<reference evidence="1 2" key="1">
    <citation type="journal article" date="2014" name="Appl. Environ. Microbiol.">
        <title>Comparative Genome Analysis of 'Candidatus Methanoplasma termitum' Indicates a New Mode of Energy Metabolism in the Seventh Order of Methanogens.</title>
        <authorList>
            <person name="Lang K."/>
            <person name="Schuldes J."/>
            <person name="Klingl A."/>
            <person name="Poehlein A."/>
            <person name="Daniel R."/>
            <person name="Brune A."/>
        </authorList>
    </citation>
    <scope>NUCLEOTIDE SEQUENCE [LARGE SCALE GENOMIC DNA]</scope>
    <source>
        <strain evidence="2">Mpt1</strain>
    </source>
</reference>
<dbReference type="Proteomes" id="UP000030787">
    <property type="component" value="Chromosome"/>
</dbReference>
<dbReference type="AlphaFoldDB" id="A0A0A7LH94"/>